<organism evidence="1 2">
    <name type="scientific">Coccomyxa subellipsoidea (strain C-169)</name>
    <name type="common">Green microalga</name>
    <dbReference type="NCBI Taxonomy" id="574566"/>
    <lineage>
        <taxon>Eukaryota</taxon>
        <taxon>Viridiplantae</taxon>
        <taxon>Chlorophyta</taxon>
        <taxon>core chlorophytes</taxon>
        <taxon>Trebouxiophyceae</taxon>
        <taxon>Trebouxiophyceae incertae sedis</taxon>
        <taxon>Coccomyxaceae</taxon>
        <taxon>Coccomyxa</taxon>
        <taxon>Coccomyxa subellipsoidea</taxon>
    </lineage>
</organism>
<gene>
    <name evidence="1" type="ORF">COCSUDRAFT_34004</name>
</gene>
<dbReference type="GeneID" id="17038525"/>
<keyword evidence="2" id="KW-1185">Reference proteome</keyword>
<evidence type="ECO:0000313" key="1">
    <source>
        <dbReference type="EMBL" id="EIE20549.1"/>
    </source>
</evidence>
<sequence>MLHAKILQLACLEDPSAASGKSGCGSVIATTTRSKRYHYEDGASVKYSRDGFETFHWQFSFLLGSRNAACVHWSAQ</sequence>
<name>I0YQ80_COCSC</name>
<dbReference type="AlphaFoldDB" id="I0YQ80"/>
<proteinExistence type="predicted"/>
<dbReference type="EMBL" id="AGSI01000015">
    <property type="protein sequence ID" value="EIE20549.1"/>
    <property type="molecule type" value="Genomic_DNA"/>
</dbReference>
<reference evidence="1 2" key="1">
    <citation type="journal article" date="2012" name="Genome Biol.">
        <title>The genome of the polar eukaryotic microalga coccomyxa subellipsoidea reveals traits of cold adaptation.</title>
        <authorList>
            <person name="Blanc G."/>
            <person name="Agarkova I."/>
            <person name="Grimwood J."/>
            <person name="Kuo A."/>
            <person name="Brueggeman A."/>
            <person name="Dunigan D."/>
            <person name="Gurnon J."/>
            <person name="Ladunga I."/>
            <person name="Lindquist E."/>
            <person name="Lucas S."/>
            <person name="Pangilinan J."/>
            <person name="Proschold T."/>
            <person name="Salamov A."/>
            <person name="Schmutz J."/>
            <person name="Weeks D."/>
            <person name="Yamada T."/>
            <person name="Claverie J.M."/>
            <person name="Grigoriev I."/>
            <person name="Van Etten J."/>
            <person name="Lomsadze A."/>
            <person name="Borodovsky M."/>
        </authorList>
    </citation>
    <scope>NUCLEOTIDE SEQUENCE [LARGE SCALE GENOMIC DNA]</scope>
    <source>
        <strain evidence="1 2">C-169</strain>
    </source>
</reference>
<comment type="caution">
    <text evidence="1">The sequence shown here is derived from an EMBL/GenBank/DDBJ whole genome shotgun (WGS) entry which is preliminary data.</text>
</comment>
<dbReference type="RefSeq" id="XP_005645093.1">
    <property type="nucleotide sequence ID" value="XM_005645036.1"/>
</dbReference>
<accession>I0YQ80</accession>
<dbReference type="Proteomes" id="UP000007264">
    <property type="component" value="Unassembled WGS sequence"/>
</dbReference>
<protein>
    <submittedName>
        <fullName evidence="1">Uncharacterized protein</fullName>
    </submittedName>
</protein>
<evidence type="ECO:0000313" key="2">
    <source>
        <dbReference type="Proteomes" id="UP000007264"/>
    </source>
</evidence>
<dbReference type="KEGG" id="csl:COCSUDRAFT_34004"/>